<dbReference type="EC" id="6.3.2.12" evidence="6"/>
<dbReference type="RefSeq" id="WP_074770255.1">
    <property type="nucleotide sequence ID" value="NZ_FNWO01000017.1"/>
</dbReference>
<evidence type="ECO:0000256" key="15">
    <source>
        <dbReference type="ARBA" id="ARBA00030048"/>
    </source>
</evidence>
<dbReference type="GO" id="GO:0046872">
    <property type="term" value="F:metal ion binding"/>
    <property type="evidence" value="ECO:0007669"/>
    <property type="project" value="UniProtKB-KW"/>
</dbReference>
<dbReference type="InterPro" id="IPR036565">
    <property type="entry name" value="Mur-like_cat_sf"/>
</dbReference>
<comment type="catalytic activity">
    <reaction evidence="18">
        <text>(6S)-5,6,7,8-tetrahydrofolyl-(gamma-L-Glu)(n) + L-glutamate + ATP = (6S)-5,6,7,8-tetrahydrofolyl-(gamma-L-Glu)(n+1) + ADP + phosphate + H(+)</text>
        <dbReference type="Rhea" id="RHEA:10580"/>
        <dbReference type="Rhea" id="RHEA-COMP:14738"/>
        <dbReference type="Rhea" id="RHEA-COMP:14740"/>
        <dbReference type="ChEBI" id="CHEBI:15378"/>
        <dbReference type="ChEBI" id="CHEBI:29985"/>
        <dbReference type="ChEBI" id="CHEBI:30616"/>
        <dbReference type="ChEBI" id="CHEBI:43474"/>
        <dbReference type="ChEBI" id="CHEBI:141005"/>
        <dbReference type="ChEBI" id="CHEBI:456216"/>
        <dbReference type="EC" id="6.3.2.17"/>
    </reaction>
</comment>
<comment type="cofactor">
    <cofactor evidence="1">
        <name>Mg(2+)</name>
        <dbReference type="ChEBI" id="CHEBI:18420"/>
    </cofactor>
</comment>
<comment type="catalytic activity">
    <reaction evidence="21">
        <text>7,8-dihydropteroate + L-glutamate + ATP = 7,8-dihydrofolate + ADP + phosphate + H(+)</text>
        <dbReference type="Rhea" id="RHEA:23584"/>
        <dbReference type="ChEBI" id="CHEBI:15378"/>
        <dbReference type="ChEBI" id="CHEBI:17839"/>
        <dbReference type="ChEBI" id="CHEBI:29985"/>
        <dbReference type="ChEBI" id="CHEBI:30616"/>
        <dbReference type="ChEBI" id="CHEBI:43474"/>
        <dbReference type="ChEBI" id="CHEBI:57451"/>
        <dbReference type="ChEBI" id="CHEBI:456216"/>
        <dbReference type="EC" id="6.3.2.12"/>
    </reaction>
</comment>
<evidence type="ECO:0000256" key="17">
    <source>
        <dbReference type="ARBA" id="ARBA00032510"/>
    </source>
</evidence>
<evidence type="ECO:0000259" key="24">
    <source>
        <dbReference type="Pfam" id="PF08245"/>
    </source>
</evidence>
<dbReference type="Pfam" id="PF08245">
    <property type="entry name" value="Mur_ligase_M"/>
    <property type="match status" value="1"/>
</dbReference>
<keyword evidence="13" id="KW-0460">Magnesium</keyword>
<evidence type="ECO:0000313" key="25">
    <source>
        <dbReference type="EMBL" id="SEH61123.1"/>
    </source>
</evidence>
<comment type="catalytic activity">
    <reaction evidence="20">
        <text>(6R)-5,10-methylenetetrahydrofolyl-(gamma-L-Glu)(n) + L-glutamate + ATP = (6R)-5,10-methylenetetrahydrofolyl-(gamma-L-Glu)(n+1) + ADP + phosphate + H(+)</text>
        <dbReference type="Rhea" id="RHEA:51912"/>
        <dbReference type="Rhea" id="RHEA-COMP:13257"/>
        <dbReference type="Rhea" id="RHEA-COMP:13258"/>
        <dbReference type="ChEBI" id="CHEBI:15378"/>
        <dbReference type="ChEBI" id="CHEBI:29985"/>
        <dbReference type="ChEBI" id="CHEBI:30616"/>
        <dbReference type="ChEBI" id="CHEBI:43474"/>
        <dbReference type="ChEBI" id="CHEBI:136572"/>
        <dbReference type="ChEBI" id="CHEBI:456216"/>
        <dbReference type="EC" id="6.3.2.17"/>
    </reaction>
</comment>
<evidence type="ECO:0000256" key="7">
    <source>
        <dbReference type="ARBA" id="ARBA00013025"/>
    </source>
</evidence>
<evidence type="ECO:0000256" key="11">
    <source>
        <dbReference type="ARBA" id="ARBA00022741"/>
    </source>
</evidence>
<gene>
    <name evidence="25" type="ORF">SAMN04244559_03148</name>
</gene>
<proteinExistence type="inferred from homology"/>
<keyword evidence="12 22" id="KW-0067">ATP-binding</keyword>
<evidence type="ECO:0000256" key="21">
    <source>
        <dbReference type="ARBA" id="ARBA00049161"/>
    </source>
</evidence>
<keyword evidence="14" id="KW-0289">Folate biosynthesis</keyword>
<dbReference type="AlphaFoldDB" id="A0A1H6JFT3"/>
<dbReference type="InterPro" id="IPR001645">
    <property type="entry name" value="Folylpolyglutamate_synth"/>
</dbReference>
<feature type="domain" description="Mur ligase central" evidence="24">
    <location>
        <begin position="44"/>
        <end position="262"/>
    </location>
</feature>
<evidence type="ECO:0000256" key="8">
    <source>
        <dbReference type="ARBA" id="ARBA00019357"/>
    </source>
</evidence>
<evidence type="ECO:0000256" key="18">
    <source>
        <dbReference type="ARBA" id="ARBA00047493"/>
    </source>
</evidence>
<dbReference type="EMBL" id="FNWO01000017">
    <property type="protein sequence ID" value="SEH61123.1"/>
    <property type="molecule type" value="Genomic_DNA"/>
</dbReference>
<dbReference type="EC" id="6.3.2.17" evidence="7"/>
<dbReference type="GO" id="GO:0005737">
    <property type="term" value="C:cytoplasm"/>
    <property type="evidence" value="ECO:0007669"/>
    <property type="project" value="TreeGrafter"/>
</dbReference>
<evidence type="ECO:0000256" key="22">
    <source>
        <dbReference type="PIRNR" id="PIRNR001563"/>
    </source>
</evidence>
<dbReference type="PANTHER" id="PTHR11136:SF0">
    <property type="entry name" value="DIHYDROFOLATE SYNTHETASE-RELATED"/>
    <property type="match status" value="1"/>
</dbReference>
<evidence type="ECO:0000256" key="20">
    <source>
        <dbReference type="ARBA" id="ARBA00049035"/>
    </source>
</evidence>
<evidence type="ECO:0000256" key="19">
    <source>
        <dbReference type="ARBA" id="ARBA00047808"/>
    </source>
</evidence>
<comment type="function">
    <text evidence="2">Functions in two distinct reactions of the de novo folate biosynthetic pathway. Catalyzes the addition of a glutamate residue to dihydropteroate (7,8-dihydropteroate or H2Pte) to form dihydrofolate (7,8-dihydrofolate monoglutamate or H2Pte-Glu). Also catalyzes successive additions of L-glutamate to tetrahydrofolate or 10-formyltetrahydrofolate or 5,10-methylenetetrahydrofolate, leading to folylpolyglutamate derivatives.</text>
</comment>
<name>A0A1H6JFT3_MAGFU</name>
<dbReference type="Gene3D" id="3.90.190.20">
    <property type="entry name" value="Mur ligase, C-terminal domain"/>
    <property type="match status" value="1"/>
</dbReference>
<evidence type="ECO:0000256" key="16">
    <source>
        <dbReference type="ARBA" id="ARBA00030592"/>
    </source>
</evidence>
<dbReference type="FunFam" id="3.40.1190.10:FF:000011">
    <property type="entry name" value="Folylpolyglutamate synthase/dihydrofolate synthase"/>
    <property type="match status" value="1"/>
</dbReference>
<dbReference type="GO" id="GO:0005524">
    <property type="term" value="F:ATP binding"/>
    <property type="evidence" value="ECO:0007669"/>
    <property type="project" value="UniProtKB-KW"/>
</dbReference>
<evidence type="ECO:0000256" key="1">
    <source>
        <dbReference type="ARBA" id="ARBA00001946"/>
    </source>
</evidence>
<dbReference type="InterPro" id="IPR004101">
    <property type="entry name" value="Mur_ligase_C"/>
</dbReference>
<comment type="pathway">
    <text evidence="4">Cofactor biosynthesis; tetrahydrofolylpolyglutamate biosynthesis.</text>
</comment>
<evidence type="ECO:0000256" key="13">
    <source>
        <dbReference type="ARBA" id="ARBA00022842"/>
    </source>
</evidence>
<dbReference type="GO" id="GO:0046654">
    <property type="term" value="P:tetrahydrofolate biosynthetic process"/>
    <property type="evidence" value="ECO:0007669"/>
    <property type="project" value="UniProtKB-UniPathway"/>
</dbReference>
<organism evidence="25 26">
    <name type="scientific">Magnetospirillum fulvum</name>
    <name type="common">Rhodospirillum fulvum</name>
    <dbReference type="NCBI Taxonomy" id="1082"/>
    <lineage>
        <taxon>Bacteria</taxon>
        <taxon>Pseudomonadati</taxon>
        <taxon>Pseudomonadota</taxon>
        <taxon>Alphaproteobacteria</taxon>
        <taxon>Rhodospirillales</taxon>
        <taxon>Rhodospirillaceae</taxon>
        <taxon>Magnetospirillum</taxon>
    </lineage>
</organism>
<dbReference type="SUPFAM" id="SSF53244">
    <property type="entry name" value="MurD-like peptide ligases, peptide-binding domain"/>
    <property type="match status" value="1"/>
</dbReference>
<evidence type="ECO:0000256" key="10">
    <source>
        <dbReference type="ARBA" id="ARBA00022723"/>
    </source>
</evidence>
<dbReference type="Pfam" id="PF02875">
    <property type="entry name" value="Mur_ligase_C"/>
    <property type="match status" value="1"/>
</dbReference>
<evidence type="ECO:0000256" key="2">
    <source>
        <dbReference type="ARBA" id="ARBA00002714"/>
    </source>
</evidence>
<evidence type="ECO:0000259" key="23">
    <source>
        <dbReference type="Pfam" id="PF02875"/>
    </source>
</evidence>
<comment type="catalytic activity">
    <reaction evidence="19">
        <text>10-formyltetrahydrofolyl-(gamma-L-Glu)(n) + L-glutamate + ATP = 10-formyltetrahydrofolyl-(gamma-L-Glu)(n+1) + ADP + phosphate + H(+)</text>
        <dbReference type="Rhea" id="RHEA:51904"/>
        <dbReference type="Rhea" id="RHEA-COMP:13088"/>
        <dbReference type="Rhea" id="RHEA-COMP:14300"/>
        <dbReference type="ChEBI" id="CHEBI:15378"/>
        <dbReference type="ChEBI" id="CHEBI:29985"/>
        <dbReference type="ChEBI" id="CHEBI:30616"/>
        <dbReference type="ChEBI" id="CHEBI:43474"/>
        <dbReference type="ChEBI" id="CHEBI:134413"/>
        <dbReference type="ChEBI" id="CHEBI:456216"/>
        <dbReference type="EC" id="6.3.2.17"/>
    </reaction>
</comment>
<evidence type="ECO:0000256" key="4">
    <source>
        <dbReference type="ARBA" id="ARBA00005150"/>
    </source>
</evidence>
<dbReference type="PIRSF" id="PIRSF001563">
    <property type="entry name" value="Folylpolyglu_synth"/>
    <property type="match status" value="1"/>
</dbReference>
<dbReference type="UniPathway" id="UPA00077">
    <property type="reaction ID" value="UER00157"/>
</dbReference>
<evidence type="ECO:0000256" key="12">
    <source>
        <dbReference type="ARBA" id="ARBA00022840"/>
    </source>
</evidence>
<dbReference type="GO" id="GO:0008841">
    <property type="term" value="F:dihydrofolate synthase activity"/>
    <property type="evidence" value="ECO:0007669"/>
    <property type="project" value="UniProtKB-EC"/>
</dbReference>
<dbReference type="Proteomes" id="UP000182983">
    <property type="component" value="Unassembled WGS sequence"/>
</dbReference>
<sequence length="436" mass="45408">MISAVLDRLGRLHPSIIDLSLDRVRRLLTAVGDPHRRLPPVVHVAGTNGKGSTIATLRALAEASGLRVHVYTSPHLVRFAERIRIAGTLPDDETLEALLEEVEAANAENSITFFEATTIAALLAFARSPADLCLLETGMGGRLDATNVIDRPALTVITPIALDHQSYLGDTLAAIAGEKAGILKPGVPCILAAQPDEARAVIEARAAALGVPLIVEGHDFSATSAPDGSLLYTGRSGPVSLPAPILPGAFQRQNAAVALAAAEYLARTARPALLPGFDRDRLAAGLGRVAWPARMQRLPAGALVDHLPSDWEIWLDGGHNPHAAAALACHLESWRDRPLGAVIGLLSTKDADGILGPLAPRIAQLRTVTIPGEPLSLSAEDTLAAARRAGFSQAETAPSVAAALDDLAARLPGPARILICGSLYLAGTVLAENGAA</sequence>
<keyword evidence="11 22" id="KW-0547">Nucleotide-binding</keyword>
<dbReference type="GO" id="GO:0046656">
    <property type="term" value="P:folic acid biosynthetic process"/>
    <property type="evidence" value="ECO:0007669"/>
    <property type="project" value="UniProtKB-KW"/>
</dbReference>
<dbReference type="SUPFAM" id="SSF53623">
    <property type="entry name" value="MurD-like peptide ligases, catalytic domain"/>
    <property type="match status" value="1"/>
</dbReference>
<dbReference type="GO" id="GO:0004326">
    <property type="term" value="F:tetrahydrofolylpolyglutamate synthase activity"/>
    <property type="evidence" value="ECO:0007669"/>
    <property type="project" value="UniProtKB-EC"/>
</dbReference>
<evidence type="ECO:0000256" key="6">
    <source>
        <dbReference type="ARBA" id="ARBA00013023"/>
    </source>
</evidence>
<evidence type="ECO:0000256" key="14">
    <source>
        <dbReference type="ARBA" id="ARBA00022909"/>
    </source>
</evidence>
<dbReference type="InterPro" id="IPR036615">
    <property type="entry name" value="Mur_ligase_C_dom_sf"/>
</dbReference>
<protein>
    <recommendedName>
        <fullName evidence="8">Dihydrofolate synthase/folylpolyglutamate synthase</fullName>
        <ecNumber evidence="6">6.3.2.12</ecNumber>
        <ecNumber evidence="7">6.3.2.17</ecNumber>
    </recommendedName>
    <alternativeName>
        <fullName evidence="17">Folylpoly-gamma-glutamate synthetase-dihydrofolate synthetase</fullName>
    </alternativeName>
    <alternativeName>
        <fullName evidence="15">Folylpolyglutamate synthetase</fullName>
    </alternativeName>
    <alternativeName>
        <fullName evidence="16">Tetrahydrofolylpolyglutamate synthase</fullName>
    </alternativeName>
</protein>
<keyword evidence="10" id="KW-0479">Metal-binding</keyword>
<comment type="pathway">
    <text evidence="3">Cofactor biosynthesis; tetrahydrofolate biosynthesis; 7,8-dihydrofolate from 2-amino-4-hydroxy-6-hydroxymethyl-7,8-dihydropteridine diphosphate and 4-aminobenzoate: step 2/2.</text>
</comment>
<dbReference type="PROSITE" id="PS01012">
    <property type="entry name" value="FOLYLPOLYGLU_SYNT_2"/>
    <property type="match status" value="1"/>
</dbReference>
<accession>A0A1H6JFT3</accession>
<keyword evidence="26" id="KW-1185">Reference proteome</keyword>
<dbReference type="PANTHER" id="PTHR11136">
    <property type="entry name" value="FOLYLPOLYGLUTAMATE SYNTHASE-RELATED"/>
    <property type="match status" value="1"/>
</dbReference>
<dbReference type="NCBIfam" id="TIGR01499">
    <property type="entry name" value="folC"/>
    <property type="match status" value="1"/>
</dbReference>
<evidence type="ECO:0000256" key="9">
    <source>
        <dbReference type="ARBA" id="ARBA00022598"/>
    </source>
</evidence>
<keyword evidence="9 22" id="KW-0436">Ligase</keyword>
<comment type="similarity">
    <text evidence="5 22">Belongs to the folylpolyglutamate synthase family.</text>
</comment>
<reference evidence="26" key="1">
    <citation type="submission" date="2016-10" db="EMBL/GenBank/DDBJ databases">
        <authorList>
            <person name="Varghese N."/>
            <person name="Submissions S."/>
        </authorList>
    </citation>
    <scope>NUCLEOTIDE SEQUENCE [LARGE SCALE GENOMIC DNA]</scope>
    <source>
        <strain evidence="26">DSM 13234</strain>
    </source>
</reference>
<dbReference type="InterPro" id="IPR013221">
    <property type="entry name" value="Mur_ligase_cen"/>
</dbReference>
<dbReference type="InterPro" id="IPR018109">
    <property type="entry name" value="Folylpolyglutamate_synth_CS"/>
</dbReference>
<evidence type="ECO:0000256" key="3">
    <source>
        <dbReference type="ARBA" id="ARBA00004799"/>
    </source>
</evidence>
<evidence type="ECO:0000313" key="26">
    <source>
        <dbReference type="Proteomes" id="UP000182983"/>
    </source>
</evidence>
<feature type="domain" description="Mur ligase C-terminal" evidence="23">
    <location>
        <begin position="311"/>
        <end position="422"/>
    </location>
</feature>
<dbReference type="OrthoDB" id="9809356at2"/>
<dbReference type="Gene3D" id="3.40.1190.10">
    <property type="entry name" value="Mur-like, catalytic domain"/>
    <property type="match status" value="1"/>
</dbReference>
<evidence type="ECO:0000256" key="5">
    <source>
        <dbReference type="ARBA" id="ARBA00008276"/>
    </source>
</evidence>